<dbReference type="EMBL" id="JBHTKA010000007">
    <property type="protein sequence ID" value="MFD1001129.1"/>
    <property type="molecule type" value="Genomic_DNA"/>
</dbReference>
<accession>A0ABW3K4R7</accession>
<dbReference type="Proteomes" id="UP001597112">
    <property type="component" value="Unassembled WGS sequence"/>
</dbReference>
<proteinExistence type="predicted"/>
<sequence>MSTLTRPLYTTEKEILDLVNNFRNGTLPVQEWTHEAHLVTALWFNKNYDEFEAICYLRSGIITYNVVTGGQNTPEKGYHETLTIFWCKIIREFINKNRDLTLVDLCDTLFKSQWTSKELPLQFYTRELLFSVKARASWVEPDKLSLT</sequence>
<gene>
    <name evidence="1" type="ORF">ACFQ21_17510</name>
</gene>
<protein>
    <recommendedName>
        <fullName evidence="3">Immunity protein 63 domain-containing protein</fullName>
    </recommendedName>
</protein>
<evidence type="ECO:0008006" key="3">
    <source>
        <dbReference type="Google" id="ProtNLM"/>
    </source>
</evidence>
<evidence type="ECO:0000313" key="2">
    <source>
        <dbReference type="Proteomes" id="UP001597112"/>
    </source>
</evidence>
<comment type="caution">
    <text evidence="1">The sequence shown here is derived from an EMBL/GenBank/DDBJ whole genome shotgun (WGS) entry which is preliminary data.</text>
</comment>
<evidence type="ECO:0000313" key="1">
    <source>
        <dbReference type="EMBL" id="MFD1001129.1"/>
    </source>
</evidence>
<organism evidence="1 2">
    <name type="scientific">Ohtaekwangia kribbensis</name>
    <dbReference type="NCBI Taxonomy" id="688913"/>
    <lineage>
        <taxon>Bacteria</taxon>
        <taxon>Pseudomonadati</taxon>
        <taxon>Bacteroidota</taxon>
        <taxon>Cytophagia</taxon>
        <taxon>Cytophagales</taxon>
        <taxon>Fulvivirgaceae</taxon>
        <taxon>Ohtaekwangia</taxon>
    </lineage>
</organism>
<dbReference type="RefSeq" id="WP_377580578.1">
    <property type="nucleotide sequence ID" value="NZ_JBHTKA010000007.1"/>
</dbReference>
<name>A0ABW3K4R7_9BACT</name>
<keyword evidence="2" id="KW-1185">Reference proteome</keyword>
<reference evidence="2" key="1">
    <citation type="journal article" date="2019" name="Int. J. Syst. Evol. Microbiol.">
        <title>The Global Catalogue of Microorganisms (GCM) 10K type strain sequencing project: providing services to taxonomists for standard genome sequencing and annotation.</title>
        <authorList>
            <consortium name="The Broad Institute Genomics Platform"/>
            <consortium name="The Broad Institute Genome Sequencing Center for Infectious Disease"/>
            <person name="Wu L."/>
            <person name="Ma J."/>
        </authorList>
    </citation>
    <scope>NUCLEOTIDE SEQUENCE [LARGE SCALE GENOMIC DNA]</scope>
    <source>
        <strain evidence="2">CCUG 58938</strain>
    </source>
</reference>